<dbReference type="PANTHER" id="PTHR13254">
    <property type="entry name" value="GOLGI AUTOANTIGEN, GOLGIN SUBFAMILY A, 7"/>
    <property type="match status" value="1"/>
</dbReference>
<keyword evidence="5" id="KW-0256">Endoplasmic reticulum</keyword>
<dbReference type="EMBL" id="CANHGI010000004">
    <property type="protein sequence ID" value="CAI5447736.1"/>
    <property type="molecule type" value="Genomic_DNA"/>
</dbReference>
<dbReference type="GO" id="GO:0002178">
    <property type="term" value="C:palmitoyltransferase complex"/>
    <property type="evidence" value="ECO:0007669"/>
    <property type="project" value="TreeGrafter"/>
</dbReference>
<evidence type="ECO:0000313" key="9">
    <source>
        <dbReference type="Proteomes" id="UP001152747"/>
    </source>
</evidence>
<evidence type="ECO:0000259" key="7">
    <source>
        <dbReference type="Pfam" id="PF10256"/>
    </source>
</evidence>
<dbReference type="Proteomes" id="UP001152747">
    <property type="component" value="Unassembled WGS sequence"/>
</dbReference>
<dbReference type="GO" id="GO:0006612">
    <property type="term" value="P:protein targeting to membrane"/>
    <property type="evidence" value="ECO:0007669"/>
    <property type="project" value="TreeGrafter"/>
</dbReference>
<comment type="similarity">
    <text evidence="2">Belongs to the ERF4 family.</text>
</comment>
<evidence type="ECO:0000256" key="4">
    <source>
        <dbReference type="ARBA" id="ARBA00018463"/>
    </source>
</evidence>
<evidence type="ECO:0000256" key="3">
    <source>
        <dbReference type="ARBA" id="ARBA00011396"/>
    </source>
</evidence>
<dbReference type="OrthoDB" id="2190159at2759"/>
<organism evidence="8 9">
    <name type="scientific">Caenorhabditis angaria</name>
    <dbReference type="NCBI Taxonomy" id="860376"/>
    <lineage>
        <taxon>Eukaryota</taxon>
        <taxon>Metazoa</taxon>
        <taxon>Ecdysozoa</taxon>
        <taxon>Nematoda</taxon>
        <taxon>Chromadorea</taxon>
        <taxon>Rhabditida</taxon>
        <taxon>Rhabditina</taxon>
        <taxon>Rhabditomorpha</taxon>
        <taxon>Rhabditoidea</taxon>
        <taxon>Rhabditidae</taxon>
        <taxon>Peloderinae</taxon>
        <taxon>Caenorhabditis</taxon>
    </lineage>
</organism>
<evidence type="ECO:0000313" key="8">
    <source>
        <dbReference type="EMBL" id="CAI5447736.1"/>
    </source>
</evidence>
<dbReference type="Pfam" id="PF10256">
    <property type="entry name" value="Erf4"/>
    <property type="match status" value="1"/>
</dbReference>
<comment type="subunit">
    <text evidence="3">Interacts with ERF2.</text>
</comment>
<keyword evidence="9" id="KW-1185">Reference proteome</keyword>
<dbReference type="PANTHER" id="PTHR13254:SF0">
    <property type="entry name" value="GOLGIN SUBFAMILY A MEMBER 7_ERF4 DOMAIN-CONTAINING PROTEIN"/>
    <property type="match status" value="1"/>
</dbReference>
<evidence type="ECO:0000256" key="6">
    <source>
        <dbReference type="ARBA" id="ARBA00023136"/>
    </source>
</evidence>
<evidence type="ECO:0000256" key="2">
    <source>
        <dbReference type="ARBA" id="ARBA00007732"/>
    </source>
</evidence>
<reference evidence="8" key="1">
    <citation type="submission" date="2022-11" db="EMBL/GenBank/DDBJ databases">
        <authorList>
            <person name="Kikuchi T."/>
        </authorList>
    </citation>
    <scope>NUCLEOTIDE SEQUENCE</scope>
    <source>
        <strain evidence="8">PS1010</strain>
    </source>
</reference>
<dbReference type="AlphaFoldDB" id="A0A9P1IN98"/>
<accession>A0A9P1IN98</accession>
<comment type="subcellular location">
    <subcellularLocation>
        <location evidence="1">Endoplasmic reticulum membrane</location>
        <topology evidence="1">Peripheral membrane protein</topology>
    </subcellularLocation>
</comment>
<dbReference type="InterPro" id="IPR051371">
    <property type="entry name" value="Ras_palmitoyltransferase"/>
</dbReference>
<evidence type="ECO:0000256" key="5">
    <source>
        <dbReference type="ARBA" id="ARBA00022824"/>
    </source>
</evidence>
<proteinExistence type="inferred from homology"/>
<protein>
    <recommendedName>
        <fullName evidence="4">Ras modification protein ERF4</fullName>
    </recommendedName>
</protein>
<keyword evidence="6" id="KW-0472">Membrane</keyword>
<name>A0A9P1IN98_9PELO</name>
<dbReference type="InterPro" id="IPR019383">
    <property type="entry name" value="Golgin_A_7/ERF4"/>
</dbReference>
<feature type="domain" description="Golgin subfamily A member 7/ERF4" evidence="7">
    <location>
        <begin position="36"/>
        <end position="148"/>
    </location>
</feature>
<sequence>MPSSSQKNVSTVLVRNGTGNSCETQQILFLNQCRKVFIQRDYSQGLDVRFETDFPSRLTEMISREVWENTIHRINKIFEEAESINATTIFETILGCFSCYCSRLVTKSLYEKKLIELKEFLRRENEEIYHRAGLHIMNPMERGLRVIEISLLNTIEEPLNRNDGNSLAVNNIQGPAGSIRTM</sequence>
<dbReference type="GO" id="GO:0005789">
    <property type="term" value="C:endoplasmic reticulum membrane"/>
    <property type="evidence" value="ECO:0007669"/>
    <property type="project" value="UniProtKB-SubCell"/>
</dbReference>
<evidence type="ECO:0000256" key="1">
    <source>
        <dbReference type="ARBA" id="ARBA00004406"/>
    </source>
</evidence>
<gene>
    <name evidence="8" type="ORF">CAMP_LOCUS10373</name>
</gene>
<comment type="caution">
    <text evidence="8">The sequence shown here is derived from an EMBL/GenBank/DDBJ whole genome shotgun (WGS) entry which is preliminary data.</text>
</comment>